<evidence type="ECO:0000313" key="6">
    <source>
        <dbReference type="EMBL" id="CAC5362846.1"/>
    </source>
</evidence>
<reference evidence="6 7" key="1">
    <citation type="submission" date="2020-06" db="EMBL/GenBank/DDBJ databases">
        <authorList>
            <person name="Li R."/>
            <person name="Bekaert M."/>
        </authorList>
    </citation>
    <scope>NUCLEOTIDE SEQUENCE [LARGE SCALE GENOMIC DNA]</scope>
    <source>
        <strain evidence="7">wild</strain>
    </source>
</reference>
<dbReference type="Proteomes" id="UP000507470">
    <property type="component" value="Unassembled WGS sequence"/>
</dbReference>
<keyword evidence="4" id="KW-0862">Zinc</keyword>
<keyword evidence="3" id="KW-0863">Zinc-finger</keyword>
<name>A0A6J8AA45_MYTCO</name>
<proteinExistence type="predicted"/>
<dbReference type="AlphaFoldDB" id="A0A6J8AA45"/>
<evidence type="ECO:0000256" key="4">
    <source>
        <dbReference type="ARBA" id="ARBA00022833"/>
    </source>
</evidence>
<keyword evidence="7" id="KW-1185">Reference proteome</keyword>
<keyword evidence="2" id="KW-0479">Metal-binding</keyword>
<gene>
    <name evidence="6" type="ORF">MCOR_4473</name>
</gene>
<dbReference type="SUPFAM" id="SSF53098">
    <property type="entry name" value="Ribonuclease H-like"/>
    <property type="match status" value="1"/>
</dbReference>
<dbReference type="EMBL" id="CACVKT020000765">
    <property type="protein sequence ID" value="CAC5362846.1"/>
    <property type="molecule type" value="Genomic_DNA"/>
</dbReference>
<dbReference type="InterPro" id="IPR052035">
    <property type="entry name" value="ZnF_BED_domain_contain"/>
</dbReference>
<dbReference type="PANTHER" id="PTHR46481:SF10">
    <property type="entry name" value="ZINC FINGER BED DOMAIN-CONTAINING PROTEIN 39"/>
    <property type="match status" value="1"/>
</dbReference>
<evidence type="ECO:0000256" key="1">
    <source>
        <dbReference type="ARBA" id="ARBA00004123"/>
    </source>
</evidence>
<evidence type="ECO:0000256" key="2">
    <source>
        <dbReference type="ARBA" id="ARBA00022723"/>
    </source>
</evidence>
<evidence type="ECO:0000256" key="5">
    <source>
        <dbReference type="ARBA" id="ARBA00023242"/>
    </source>
</evidence>
<comment type="subcellular location">
    <subcellularLocation>
        <location evidence="1">Nucleus</location>
    </subcellularLocation>
</comment>
<evidence type="ECO:0000256" key="3">
    <source>
        <dbReference type="ARBA" id="ARBA00022771"/>
    </source>
</evidence>
<dbReference type="InterPro" id="IPR012337">
    <property type="entry name" value="RNaseH-like_sf"/>
</dbReference>
<organism evidence="6 7">
    <name type="scientific">Mytilus coruscus</name>
    <name type="common">Sea mussel</name>
    <dbReference type="NCBI Taxonomy" id="42192"/>
    <lineage>
        <taxon>Eukaryota</taxon>
        <taxon>Metazoa</taxon>
        <taxon>Spiralia</taxon>
        <taxon>Lophotrochozoa</taxon>
        <taxon>Mollusca</taxon>
        <taxon>Bivalvia</taxon>
        <taxon>Autobranchia</taxon>
        <taxon>Pteriomorphia</taxon>
        <taxon>Mytilida</taxon>
        <taxon>Mytiloidea</taxon>
        <taxon>Mytilidae</taxon>
        <taxon>Mytilinae</taxon>
        <taxon>Mytilus</taxon>
    </lineage>
</organism>
<protein>
    <recommendedName>
        <fullName evidence="8">HAT C-terminal dimerisation domain-containing protein</fullName>
    </recommendedName>
</protein>
<dbReference type="PANTHER" id="PTHR46481">
    <property type="entry name" value="ZINC FINGER BED DOMAIN-CONTAINING PROTEIN 4"/>
    <property type="match status" value="1"/>
</dbReference>
<sequence>MHERHTGENLSERLKSTDSEFELDGKIVSSVHDNARNMNCASEKCDFEDMKCFVHTIQLCIKPFLEIPASAKLTTHARKLVGHLKHSTDITAEMRKRQNLFGLRQNELVQDVVTRWNSTQLMLEHLCEQCRVLTDVMLDTTVTKKSDTHMIL</sequence>
<dbReference type="GO" id="GO:0005634">
    <property type="term" value="C:nucleus"/>
    <property type="evidence" value="ECO:0007669"/>
    <property type="project" value="UniProtKB-SubCell"/>
</dbReference>
<evidence type="ECO:0008006" key="8">
    <source>
        <dbReference type="Google" id="ProtNLM"/>
    </source>
</evidence>
<keyword evidence="5" id="KW-0539">Nucleus</keyword>
<evidence type="ECO:0000313" key="7">
    <source>
        <dbReference type="Proteomes" id="UP000507470"/>
    </source>
</evidence>
<dbReference type="OrthoDB" id="106267at2759"/>
<accession>A0A6J8AA45</accession>
<dbReference type="GO" id="GO:0008270">
    <property type="term" value="F:zinc ion binding"/>
    <property type="evidence" value="ECO:0007669"/>
    <property type="project" value="UniProtKB-KW"/>
</dbReference>